<dbReference type="Pfam" id="PF15888">
    <property type="entry name" value="FOG_N"/>
    <property type="match status" value="1"/>
</dbReference>
<feature type="compositionally biased region" description="Polar residues" evidence="1">
    <location>
        <begin position="435"/>
        <end position="449"/>
    </location>
</feature>
<evidence type="ECO:0000256" key="1">
    <source>
        <dbReference type="SAM" id="MobiDB-lite"/>
    </source>
</evidence>
<feature type="domain" description="Folded gastrulation N-terminal" evidence="2">
    <location>
        <begin position="124"/>
        <end position="213"/>
    </location>
</feature>
<name>A0ABM3LM39_BICAN</name>
<keyword evidence="3" id="KW-1185">Reference proteome</keyword>
<feature type="region of interest" description="Disordered" evidence="1">
    <location>
        <begin position="396"/>
        <end position="449"/>
    </location>
</feature>
<dbReference type="GeneID" id="112051517"/>
<evidence type="ECO:0000313" key="4">
    <source>
        <dbReference type="RefSeq" id="XP_052740113.1"/>
    </source>
</evidence>
<reference evidence="4" key="1">
    <citation type="submission" date="2025-08" db="UniProtKB">
        <authorList>
            <consortium name="RefSeq"/>
        </authorList>
    </citation>
    <scope>IDENTIFICATION</scope>
</reference>
<dbReference type="Proteomes" id="UP001652582">
    <property type="component" value="Chromosome 11"/>
</dbReference>
<accession>A0ABM3LM39</accession>
<evidence type="ECO:0000259" key="2">
    <source>
        <dbReference type="Pfam" id="PF15888"/>
    </source>
</evidence>
<sequence length="578" mass="64609">MYILSNVNHEHRFHLNEGPQASRPRDNVSRARRHASTLKVFAMWYPWIAVLVYCALAEAGVANAPATDAPVANAPVTNAPVANAPVATTRAPQRTLDRQLGELAWPSWIQNPENSNQNAPPRRITTKSLFITPLVCPKGHRLDGTACVQVLTVNKDDHERILLQELNALFTSAPNNGDVIYDYGDEDPGPLQLSIPIGIDPLQESSPQAQDPQLSYVKVDKKGENNDAGVEAELELLKLQQAQYAKLNSTQNGSNILSHNVLHNLLTYSDKPKRDSPMTNSTEIESLNNTDEGQKELVFGHVNVDPVLYDTDNQNNQGDIGQYETEIANEQHTEEQNDSPAVNNNNEPLNNTGDLSVPILKKDAEAAKLNPENDYSDIGEAIKLISRYAEVSTDDNFKDDKTITSNDDSILGTRTKLQHRRNKPKLSNNLKKPETPTSDIATSNDDVPNEKIQPQNVVYYRYPWPSESSGSQPSNYPFRHLQDYWPGRSQVGGVYNTVHGNPRRHHHSYPHYFRPRSYQYVGADAHSGLHEAYSGLRRYPNKIVGYNASPIRSHANNQDLYSLLGLRHWFSSEGAAKR</sequence>
<protein>
    <submittedName>
        <fullName evidence="4">Uncharacterized protein LOC112051517 isoform X1</fullName>
    </submittedName>
</protein>
<proteinExistence type="predicted"/>
<dbReference type="InterPro" id="IPR031761">
    <property type="entry name" value="FOG_N"/>
</dbReference>
<organism evidence="3 4">
    <name type="scientific">Bicyclus anynana</name>
    <name type="common">Squinting bush brown butterfly</name>
    <dbReference type="NCBI Taxonomy" id="110368"/>
    <lineage>
        <taxon>Eukaryota</taxon>
        <taxon>Metazoa</taxon>
        <taxon>Ecdysozoa</taxon>
        <taxon>Arthropoda</taxon>
        <taxon>Hexapoda</taxon>
        <taxon>Insecta</taxon>
        <taxon>Pterygota</taxon>
        <taxon>Neoptera</taxon>
        <taxon>Endopterygota</taxon>
        <taxon>Lepidoptera</taxon>
        <taxon>Glossata</taxon>
        <taxon>Ditrysia</taxon>
        <taxon>Papilionoidea</taxon>
        <taxon>Nymphalidae</taxon>
        <taxon>Satyrinae</taxon>
        <taxon>Satyrini</taxon>
        <taxon>Mycalesina</taxon>
        <taxon>Bicyclus</taxon>
    </lineage>
</organism>
<dbReference type="RefSeq" id="XP_052740113.1">
    <property type="nucleotide sequence ID" value="XM_052884153.1"/>
</dbReference>
<feature type="region of interest" description="Disordered" evidence="1">
    <location>
        <begin position="330"/>
        <end position="355"/>
    </location>
</feature>
<evidence type="ECO:0000313" key="3">
    <source>
        <dbReference type="Proteomes" id="UP001652582"/>
    </source>
</evidence>
<gene>
    <name evidence="4" type="primary">LOC112051517</name>
</gene>